<dbReference type="Proteomes" id="UP000886523">
    <property type="component" value="Unassembled WGS sequence"/>
</dbReference>
<feature type="region of interest" description="Disordered" evidence="1">
    <location>
        <begin position="293"/>
        <end position="358"/>
    </location>
</feature>
<reference evidence="3" key="1">
    <citation type="journal article" date="2020" name="Nat. Commun.">
        <title>Large-scale genome sequencing of mycorrhizal fungi provides insights into the early evolution of symbiotic traits.</title>
        <authorList>
            <person name="Miyauchi S."/>
            <person name="Kiss E."/>
            <person name="Kuo A."/>
            <person name="Drula E."/>
            <person name="Kohler A."/>
            <person name="Sanchez-Garcia M."/>
            <person name="Morin E."/>
            <person name="Andreopoulos B."/>
            <person name="Barry K.W."/>
            <person name="Bonito G."/>
            <person name="Buee M."/>
            <person name="Carver A."/>
            <person name="Chen C."/>
            <person name="Cichocki N."/>
            <person name="Clum A."/>
            <person name="Culley D."/>
            <person name="Crous P.W."/>
            <person name="Fauchery L."/>
            <person name="Girlanda M."/>
            <person name="Hayes R.D."/>
            <person name="Keri Z."/>
            <person name="LaButti K."/>
            <person name="Lipzen A."/>
            <person name="Lombard V."/>
            <person name="Magnuson J."/>
            <person name="Maillard F."/>
            <person name="Murat C."/>
            <person name="Nolan M."/>
            <person name="Ohm R.A."/>
            <person name="Pangilinan J."/>
            <person name="Pereira M.F."/>
            <person name="Perotto S."/>
            <person name="Peter M."/>
            <person name="Pfister S."/>
            <person name="Riley R."/>
            <person name="Sitrit Y."/>
            <person name="Stielow J.B."/>
            <person name="Szollosi G."/>
            <person name="Zifcakova L."/>
            <person name="Stursova M."/>
            <person name="Spatafora J.W."/>
            <person name="Tedersoo L."/>
            <person name="Vaario L.M."/>
            <person name="Yamada A."/>
            <person name="Yan M."/>
            <person name="Wang P."/>
            <person name="Xu J."/>
            <person name="Bruns T."/>
            <person name="Baldrian P."/>
            <person name="Vilgalys R."/>
            <person name="Dunand C."/>
            <person name="Henrissat B."/>
            <person name="Grigoriev I.V."/>
            <person name="Hibbett D."/>
            <person name="Nagy L.G."/>
            <person name="Martin F.M."/>
        </authorList>
    </citation>
    <scope>NUCLEOTIDE SEQUENCE</scope>
    <source>
        <strain evidence="3">UP504</strain>
    </source>
</reference>
<feature type="domain" description="PPM-type phosphatase" evidence="2">
    <location>
        <begin position="58"/>
        <end position="480"/>
    </location>
</feature>
<dbReference type="CDD" id="cd00143">
    <property type="entry name" value="PP2Cc"/>
    <property type="match status" value="1"/>
</dbReference>
<dbReference type="PROSITE" id="PS51746">
    <property type="entry name" value="PPM_2"/>
    <property type="match status" value="1"/>
</dbReference>
<feature type="compositionally biased region" description="Basic and acidic residues" evidence="1">
    <location>
        <begin position="265"/>
        <end position="277"/>
    </location>
</feature>
<dbReference type="PANTHER" id="PTHR13832:SF792">
    <property type="entry name" value="GM14286P"/>
    <property type="match status" value="1"/>
</dbReference>
<dbReference type="Gene3D" id="3.60.40.10">
    <property type="entry name" value="PPM-type phosphatase domain"/>
    <property type="match status" value="1"/>
</dbReference>
<sequence>MARGPRKTFDIPLRVRGPDGKSVEMRKTLPLLSDVESVKRPGGIVWNYQTAFLGANSGIEDAHSQALVERDTSSEAPSGDLLFFAVMDGHAGPYTSKLLSKVLIPAVAMEISSLISTPSPYSPPKPGLSLSYAKSLLSFSKTIPAPSKYEFDADPTYVELAIKTAFAKLDSHIVNAPIQLLERIKADQSDTKPYEHPMASAVMLPSMSGSCALLAMLDTARRNMYVACTGDSRAVAGYWEEPSDGSPGYWRAEVLTEDQTGRNPNELKRIQSEHPPDEASSVIQRGRILGGLEPSRAFGTLPRSEPVTPGTDHRSPRPDLKTPPYVTSEPVVTHRKLSFLPDPSSNRSGSPADKDSTSKSTLKFVVLATDGLWDQLSSREVVSLVGGYMSGLKGAVPKPVLAASVRETVGAEGVQGKEEKDTGKARKAGQWAFIDEHVGTHLIRNAFGGADREHLARLVSIPDGLARSFRDDVTVTVIWYDAAPKEEVKAKL</sequence>
<dbReference type="InterPro" id="IPR036457">
    <property type="entry name" value="PPM-type-like_dom_sf"/>
</dbReference>
<dbReference type="GO" id="GO:0005739">
    <property type="term" value="C:mitochondrion"/>
    <property type="evidence" value="ECO:0007669"/>
    <property type="project" value="TreeGrafter"/>
</dbReference>
<accession>A0A9P6AHS8</accession>
<evidence type="ECO:0000313" key="3">
    <source>
        <dbReference type="EMBL" id="KAF9506120.1"/>
    </source>
</evidence>
<evidence type="ECO:0000259" key="2">
    <source>
        <dbReference type="PROSITE" id="PS51746"/>
    </source>
</evidence>
<dbReference type="PANTHER" id="PTHR13832">
    <property type="entry name" value="PROTEIN PHOSPHATASE 2C"/>
    <property type="match status" value="1"/>
</dbReference>
<evidence type="ECO:0000256" key="1">
    <source>
        <dbReference type="SAM" id="MobiDB-lite"/>
    </source>
</evidence>
<dbReference type="InterPro" id="IPR015655">
    <property type="entry name" value="PP2C"/>
</dbReference>
<feature type="region of interest" description="Disordered" evidence="1">
    <location>
        <begin position="257"/>
        <end position="281"/>
    </location>
</feature>
<dbReference type="GO" id="GO:0004741">
    <property type="term" value="F:[pyruvate dehydrogenase (acetyl-transferring)]-phosphatase activity"/>
    <property type="evidence" value="ECO:0007669"/>
    <property type="project" value="TreeGrafter"/>
</dbReference>
<proteinExistence type="predicted"/>
<organism evidence="3 4">
    <name type="scientific">Hydnum rufescens UP504</name>
    <dbReference type="NCBI Taxonomy" id="1448309"/>
    <lineage>
        <taxon>Eukaryota</taxon>
        <taxon>Fungi</taxon>
        <taxon>Dikarya</taxon>
        <taxon>Basidiomycota</taxon>
        <taxon>Agaricomycotina</taxon>
        <taxon>Agaricomycetes</taxon>
        <taxon>Cantharellales</taxon>
        <taxon>Hydnaceae</taxon>
        <taxon>Hydnum</taxon>
    </lineage>
</organism>
<evidence type="ECO:0000313" key="4">
    <source>
        <dbReference type="Proteomes" id="UP000886523"/>
    </source>
</evidence>
<dbReference type="Pfam" id="PF00481">
    <property type="entry name" value="PP2C"/>
    <property type="match status" value="1"/>
</dbReference>
<feature type="compositionally biased region" description="Basic and acidic residues" evidence="1">
    <location>
        <begin position="311"/>
        <end position="320"/>
    </location>
</feature>
<dbReference type="OrthoDB" id="420076at2759"/>
<name>A0A9P6AHS8_9AGAM</name>
<protein>
    <recommendedName>
        <fullName evidence="2">PPM-type phosphatase domain-containing protein</fullName>
    </recommendedName>
</protein>
<comment type="caution">
    <text evidence="3">The sequence shown here is derived from an EMBL/GenBank/DDBJ whole genome shotgun (WGS) entry which is preliminary data.</text>
</comment>
<dbReference type="SUPFAM" id="SSF81606">
    <property type="entry name" value="PP2C-like"/>
    <property type="match status" value="1"/>
</dbReference>
<gene>
    <name evidence="3" type="ORF">BS47DRAFT_1429948</name>
</gene>
<dbReference type="AlphaFoldDB" id="A0A9P6AHS8"/>
<keyword evidence="4" id="KW-1185">Reference proteome</keyword>
<dbReference type="EMBL" id="MU129123">
    <property type="protein sequence ID" value="KAF9506120.1"/>
    <property type="molecule type" value="Genomic_DNA"/>
</dbReference>
<dbReference type="InterPro" id="IPR001932">
    <property type="entry name" value="PPM-type_phosphatase-like_dom"/>
</dbReference>
<dbReference type="SMART" id="SM00332">
    <property type="entry name" value="PP2Cc"/>
    <property type="match status" value="1"/>
</dbReference>